<dbReference type="RefSeq" id="WP_062391319.1">
    <property type="nucleotide sequence ID" value="NZ_CP011853.1"/>
</dbReference>
<evidence type="ECO:0000259" key="10">
    <source>
        <dbReference type="Pfam" id="PF21082"/>
    </source>
</evidence>
<dbReference type="OrthoDB" id="4638917at2"/>
<dbReference type="InterPro" id="IPR011014">
    <property type="entry name" value="MscS_channel_TM-2"/>
</dbReference>
<protein>
    <submittedName>
        <fullName evidence="12">Mechanosensitive ion channel protein MscS</fullName>
    </submittedName>
</protein>
<feature type="transmembrane region" description="Helical" evidence="8">
    <location>
        <begin position="20"/>
        <end position="37"/>
    </location>
</feature>
<dbReference type="GO" id="GO:0008381">
    <property type="term" value="F:mechanosensitive monoatomic ion channel activity"/>
    <property type="evidence" value="ECO:0007669"/>
    <property type="project" value="InterPro"/>
</dbReference>
<dbReference type="InterPro" id="IPR023408">
    <property type="entry name" value="MscS_beta-dom_sf"/>
</dbReference>
<dbReference type="PANTHER" id="PTHR30460">
    <property type="entry name" value="MODERATE CONDUCTANCE MECHANOSENSITIVE CHANNEL YBIO"/>
    <property type="match status" value="1"/>
</dbReference>
<reference evidence="13" key="1">
    <citation type="submission" date="2015-06" db="EMBL/GenBank/DDBJ databases">
        <title>Complete genome sequence and metabolic analysis of phthalate degradation pathway in Gordonia sp. QH-11.</title>
        <authorList>
            <person name="Jin D."/>
            <person name="Kong X."/>
            <person name="Bai Z."/>
        </authorList>
    </citation>
    <scope>NUCLEOTIDE SEQUENCE [LARGE SCALE GENOMIC DNA]</scope>
    <source>
        <strain evidence="13">QH-11</strain>
    </source>
</reference>
<keyword evidence="6 8" id="KW-0472">Membrane</keyword>
<evidence type="ECO:0000313" key="13">
    <source>
        <dbReference type="Proteomes" id="UP000063789"/>
    </source>
</evidence>
<dbReference type="Pfam" id="PF21082">
    <property type="entry name" value="MS_channel_3rd"/>
    <property type="match status" value="1"/>
</dbReference>
<evidence type="ECO:0000256" key="2">
    <source>
        <dbReference type="ARBA" id="ARBA00008017"/>
    </source>
</evidence>
<feature type="domain" description="Mechanosensitive ion channel MscS C-terminal" evidence="10">
    <location>
        <begin position="249"/>
        <end position="333"/>
    </location>
</feature>
<feature type="domain" description="Mechanosensitive ion channel MscS" evidence="9">
    <location>
        <begin position="177"/>
        <end position="240"/>
    </location>
</feature>
<evidence type="ECO:0000256" key="3">
    <source>
        <dbReference type="ARBA" id="ARBA00022475"/>
    </source>
</evidence>
<evidence type="ECO:0000259" key="11">
    <source>
        <dbReference type="Pfam" id="PF21088"/>
    </source>
</evidence>
<feature type="transmembrane region" description="Helical" evidence="8">
    <location>
        <begin position="125"/>
        <end position="146"/>
    </location>
</feature>
<dbReference type="InterPro" id="IPR011066">
    <property type="entry name" value="MscS_channel_C_sf"/>
</dbReference>
<keyword evidence="5 8" id="KW-1133">Transmembrane helix</keyword>
<dbReference type="InterPro" id="IPR049278">
    <property type="entry name" value="MS_channel_C"/>
</dbReference>
<keyword evidence="4 8" id="KW-0812">Transmembrane</keyword>
<dbReference type="InterPro" id="IPR006685">
    <property type="entry name" value="MscS_channel_2nd"/>
</dbReference>
<dbReference type="FunFam" id="2.30.30.60:FF:000001">
    <property type="entry name" value="MscS Mechanosensitive ion channel"/>
    <property type="match status" value="1"/>
</dbReference>
<keyword evidence="3" id="KW-1003">Cell membrane</keyword>
<feature type="domain" description="Mechanosensitive ion channel transmembrane helices 2/3" evidence="11">
    <location>
        <begin position="135"/>
        <end position="175"/>
    </location>
</feature>
<evidence type="ECO:0000256" key="7">
    <source>
        <dbReference type="SAM" id="MobiDB-lite"/>
    </source>
</evidence>
<dbReference type="InterPro" id="IPR045276">
    <property type="entry name" value="YbiO_bact"/>
</dbReference>
<reference evidence="12 13" key="2">
    <citation type="journal article" date="2017" name="Int. J. Syst. Evol. Microbiol.">
        <title>Gordonia phthalatica sp. nov., a di-n-butyl phthalate-degrading bacterium isolated from activated sludge.</title>
        <authorList>
            <person name="Jin D."/>
            <person name="Kong X."/>
            <person name="Jia M."/>
            <person name="Yu X."/>
            <person name="Wang X."/>
            <person name="Zhuang X."/>
            <person name="Deng Y."/>
            <person name="Bai Z."/>
        </authorList>
    </citation>
    <scope>NUCLEOTIDE SEQUENCE [LARGE SCALE GENOMIC DNA]</scope>
    <source>
        <strain evidence="12 13">QH-11</strain>
    </source>
</reference>
<dbReference type="EMBL" id="CP011853">
    <property type="protein sequence ID" value="ALG83369.1"/>
    <property type="molecule type" value="Genomic_DNA"/>
</dbReference>
<dbReference type="Gene3D" id="2.30.30.60">
    <property type="match status" value="1"/>
</dbReference>
<comment type="similarity">
    <text evidence="2">Belongs to the MscS (TC 1.A.23) family.</text>
</comment>
<dbReference type="SUPFAM" id="SSF82689">
    <property type="entry name" value="Mechanosensitive channel protein MscS (YggB), C-terminal domain"/>
    <property type="match status" value="1"/>
</dbReference>
<dbReference type="PATRIC" id="fig|1136941.3.peg.229"/>
<comment type="subcellular location">
    <subcellularLocation>
        <location evidence="1">Cell membrane</location>
        <topology evidence="1">Multi-pass membrane protein</topology>
    </subcellularLocation>
</comment>
<feature type="transmembrane region" description="Helical" evidence="8">
    <location>
        <begin position="152"/>
        <end position="178"/>
    </location>
</feature>
<dbReference type="SUPFAM" id="SSF50182">
    <property type="entry name" value="Sm-like ribonucleoproteins"/>
    <property type="match status" value="1"/>
</dbReference>
<dbReference type="GO" id="GO:0005886">
    <property type="term" value="C:plasma membrane"/>
    <property type="evidence" value="ECO:0007669"/>
    <property type="project" value="UniProtKB-SubCell"/>
</dbReference>
<accession>A0A0N9N8T3</accession>
<organism evidence="12 13">
    <name type="scientific">Gordonia phthalatica</name>
    <dbReference type="NCBI Taxonomy" id="1136941"/>
    <lineage>
        <taxon>Bacteria</taxon>
        <taxon>Bacillati</taxon>
        <taxon>Actinomycetota</taxon>
        <taxon>Actinomycetes</taxon>
        <taxon>Mycobacteriales</taxon>
        <taxon>Gordoniaceae</taxon>
        <taxon>Gordonia</taxon>
    </lineage>
</organism>
<evidence type="ECO:0000313" key="12">
    <source>
        <dbReference type="EMBL" id="ALG83369.1"/>
    </source>
</evidence>
<dbReference type="SUPFAM" id="SSF82861">
    <property type="entry name" value="Mechanosensitive channel protein MscS (YggB), transmembrane region"/>
    <property type="match status" value="1"/>
</dbReference>
<dbReference type="Pfam" id="PF21088">
    <property type="entry name" value="MS_channel_1st"/>
    <property type="match status" value="1"/>
</dbReference>
<dbReference type="STRING" id="1136941.ACH46_01125"/>
<dbReference type="Gene3D" id="3.30.70.100">
    <property type="match status" value="1"/>
</dbReference>
<keyword evidence="13" id="KW-1185">Reference proteome</keyword>
<dbReference type="AlphaFoldDB" id="A0A0N9N8T3"/>
<evidence type="ECO:0000256" key="6">
    <source>
        <dbReference type="ARBA" id="ARBA00023136"/>
    </source>
</evidence>
<name>A0A0N9N8T3_9ACTN</name>
<feature type="region of interest" description="Disordered" evidence="7">
    <location>
        <begin position="43"/>
        <end position="88"/>
    </location>
</feature>
<dbReference type="Pfam" id="PF00924">
    <property type="entry name" value="MS_channel_2nd"/>
    <property type="match status" value="1"/>
</dbReference>
<evidence type="ECO:0000256" key="8">
    <source>
        <dbReference type="SAM" id="Phobius"/>
    </source>
</evidence>
<evidence type="ECO:0000256" key="5">
    <source>
        <dbReference type="ARBA" id="ARBA00022989"/>
    </source>
</evidence>
<evidence type="ECO:0000256" key="1">
    <source>
        <dbReference type="ARBA" id="ARBA00004651"/>
    </source>
</evidence>
<gene>
    <name evidence="12" type="ORF">ACH46_01125</name>
</gene>
<dbReference type="PANTHER" id="PTHR30460:SF0">
    <property type="entry name" value="MODERATE CONDUCTANCE MECHANOSENSITIVE CHANNEL YBIO"/>
    <property type="match status" value="1"/>
</dbReference>
<sequence length="351" mass="38028">MTDLAFRLTDTGQAWLVDKPVQIAIYIALGIVVRYVLHRAIDGATKPPSGEGSPSRKVRRAQKRAEKRQRAAEALDAADETASSRVSADAGKGLTAALVRKHGRRRNASDVRADRQRDERRAQRLATIGSVLKSLVSFLVLLWILLQSLGILGVNVAPLIASAGIVGVAIGFGAQALVRDFLSGLFMLFEDQYGVGDWVDLGEASGTVESVGLRVTAVRDLHGTLWYCRNGEIMRVGNYSQDFGVAFLEFPVSYRSDVDRACAVALETATAASAEEPMKSNLLSAPELQGVNQLSADSWTLRMSVVTRANHQWAVERELRRRIRLAFDDAGIEAPYPGGLPVLARSGSEGT</sequence>
<dbReference type="Gene3D" id="1.10.287.1260">
    <property type="match status" value="1"/>
</dbReference>
<feature type="compositionally biased region" description="Basic residues" evidence="7">
    <location>
        <begin position="56"/>
        <end position="67"/>
    </location>
</feature>
<dbReference type="InterPro" id="IPR049142">
    <property type="entry name" value="MS_channel_1st"/>
</dbReference>
<dbReference type="Proteomes" id="UP000063789">
    <property type="component" value="Chromosome"/>
</dbReference>
<dbReference type="KEGG" id="goq:ACH46_01125"/>
<dbReference type="InterPro" id="IPR010920">
    <property type="entry name" value="LSM_dom_sf"/>
</dbReference>
<evidence type="ECO:0000256" key="4">
    <source>
        <dbReference type="ARBA" id="ARBA00022692"/>
    </source>
</evidence>
<proteinExistence type="inferred from homology"/>
<evidence type="ECO:0000259" key="9">
    <source>
        <dbReference type="Pfam" id="PF00924"/>
    </source>
</evidence>